<gene>
    <name evidence="1" type="ORF">CLOSTMETH_01887</name>
</gene>
<evidence type="ECO:0000313" key="2">
    <source>
        <dbReference type="Proteomes" id="UP000003340"/>
    </source>
</evidence>
<dbReference type="Proteomes" id="UP000003340">
    <property type="component" value="Unassembled WGS sequence"/>
</dbReference>
<dbReference type="EMBL" id="ACEC01000061">
    <property type="protein sequence ID" value="EEG30546.1"/>
    <property type="molecule type" value="Genomic_DNA"/>
</dbReference>
<dbReference type="STRING" id="537013.CLOSTMETH_01887"/>
<sequence length="39" mass="4650">MFFILDTIGDLIQLKRTIKMNGRLIDRLFVSFCCYGNHR</sequence>
<accession>C0EDG0</accession>
<dbReference type="HOGENOM" id="CLU_3307439_0_0_9"/>
<name>C0EDG0_9FIRM</name>
<evidence type="ECO:0000313" key="1">
    <source>
        <dbReference type="EMBL" id="EEG30546.1"/>
    </source>
</evidence>
<keyword evidence="2" id="KW-1185">Reference proteome</keyword>
<dbReference type="AlphaFoldDB" id="C0EDG0"/>
<comment type="caution">
    <text evidence="1">The sequence shown here is derived from an EMBL/GenBank/DDBJ whole genome shotgun (WGS) entry which is preliminary data.</text>
</comment>
<reference evidence="1 2" key="2">
    <citation type="submission" date="2009-02" db="EMBL/GenBank/DDBJ databases">
        <title>Draft genome sequence of Clostridium methylpentosum (DSM 5476).</title>
        <authorList>
            <person name="Sudarsanam P."/>
            <person name="Ley R."/>
            <person name="Guruge J."/>
            <person name="Turnbaugh P.J."/>
            <person name="Mahowald M."/>
            <person name="Liep D."/>
            <person name="Gordon J."/>
        </authorList>
    </citation>
    <scope>NUCLEOTIDE SEQUENCE [LARGE SCALE GENOMIC DNA]</scope>
    <source>
        <strain evidence="1 2">DSM 5476</strain>
    </source>
</reference>
<reference evidence="1 2" key="1">
    <citation type="submission" date="2009-01" db="EMBL/GenBank/DDBJ databases">
        <authorList>
            <person name="Fulton L."/>
            <person name="Clifton S."/>
            <person name="Fulton B."/>
            <person name="Xu J."/>
            <person name="Minx P."/>
            <person name="Pepin K.H."/>
            <person name="Johnson M."/>
            <person name="Bhonagiri V."/>
            <person name="Nash W.E."/>
            <person name="Mardis E.R."/>
            <person name="Wilson R.K."/>
        </authorList>
    </citation>
    <scope>NUCLEOTIDE SEQUENCE [LARGE SCALE GENOMIC DNA]</scope>
    <source>
        <strain evidence="1 2">DSM 5476</strain>
    </source>
</reference>
<proteinExistence type="predicted"/>
<organism evidence="1 2">
    <name type="scientific">[Clostridium] methylpentosum DSM 5476</name>
    <dbReference type="NCBI Taxonomy" id="537013"/>
    <lineage>
        <taxon>Bacteria</taxon>
        <taxon>Bacillati</taxon>
        <taxon>Bacillota</taxon>
        <taxon>Clostridia</taxon>
        <taxon>Eubacteriales</taxon>
        <taxon>Oscillospiraceae</taxon>
        <taxon>Oscillospiraceae incertae sedis</taxon>
    </lineage>
</organism>
<protein>
    <submittedName>
        <fullName evidence="1">Uncharacterized protein</fullName>
    </submittedName>
</protein>